<keyword evidence="2" id="KW-1185">Reference proteome</keyword>
<dbReference type="SUPFAM" id="SSF158430">
    <property type="entry name" value="Bacillus cereus metalloprotein-like"/>
    <property type="match status" value="2"/>
</dbReference>
<sequence>MKFSSIEEVALFEHQFWLQILGDHSRFILNSLSPKEEAFIQQAQEFINLFDNLLKKSREPLSRPYFPKLNQQAYNAAIKIKKFKLHILSKHITGKIAMSMPPTFINHMLNELDEYILILNALIRGKIANVGVIHLHILWLLDGSGHALTIASNLDSTEKELIKKSREYSKEFDNLYSKSMEYNGYTRTGIFDFPALRKLNYNADKIMTYFKDFLDELKEEIVEKKVLGTLQPLAADHMSREECYYLTKLSMYSDVKEPKCDPTRPRIQY</sequence>
<accession>C6PPL6</accession>
<reference evidence="1 2" key="1">
    <citation type="submission" date="2009-06" db="EMBL/GenBank/DDBJ databases">
        <title>The draft genome of Clostridium carboxidivorans P7.</title>
        <authorList>
            <consortium name="US DOE Joint Genome Institute (JGI-PGF)"/>
            <person name="Lucas S."/>
            <person name="Copeland A."/>
            <person name="Lapidus A."/>
            <person name="Glavina del Rio T."/>
            <person name="Tice H."/>
            <person name="Bruce D."/>
            <person name="Goodwin L."/>
            <person name="Pitluck S."/>
            <person name="Larimer F."/>
            <person name="Land M.L."/>
            <person name="Hauser L."/>
            <person name="Hemme C.L."/>
        </authorList>
    </citation>
    <scope>NUCLEOTIDE SEQUENCE [LARGE SCALE GENOMIC DNA]</scope>
    <source>
        <strain evidence="1 2">P7</strain>
    </source>
</reference>
<dbReference type="STRING" id="536227.Ccar_05845"/>
<name>C6PPL6_9CLOT</name>
<dbReference type="InterPro" id="IPR021328">
    <property type="entry name" value="CotB-like"/>
</dbReference>
<evidence type="ECO:0000313" key="1">
    <source>
        <dbReference type="EMBL" id="EET88746.1"/>
    </source>
</evidence>
<dbReference type="eggNOG" id="ENOG502Z7YK">
    <property type="taxonomic scope" value="Bacteria"/>
</dbReference>
<dbReference type="Pfam" id="PF11155">
    <property type="entry name" value="DUF2935"/>
    <property type="match status" value="2"/>
</dbReference>
<dbReference type="KEGG" id="cck:Ccar_05845"/>
<gene>
    <name evidence="1" type="ORF">CcarbDRAFT_0733</name>
</gene>
<comment type="caution">
    <text evidence="1">The sequence shown here is derived from an EMBL/GenBank/DDBJ whole genome shotgun (WGS) entry which is preliminary data.</text>
</comment>
<dbReference type="OrthoDB" id="1633927at2"/>
<dbReference type="RefSeq" id="WP_007059618.1">
    <property type="nucleotide sequence ID" value="NZ_ACVI01000008.1"/>
</dbReference>
<protein>
    <recommendedName>
        <fullName evidence="3">DUF2935 domain-containing protein</fullName>
    </recommendedName>
</protein>
<evidence type="ECO:0000313" key="2">
    <source>
        <dbReference type="Proteomes" id="UP000004198"/>
    </source>
</evidence>
<dbReference type="Proteomes" id="UP000004198">
    <property type="component" value="Unassembled WGS sequence"/>
</dbReference>
<dbReference type="PATRIC" id="fig|536227.13.peg.1234"/>
<dbReference type="Gene3D" id="1.20.1260.120">
    <property type="entry name" value="Protein of unknown function DUF2935"/>
    <property type="match status" value="1"/>
</dbReference>
<dbReference type="AlphaFoldDB" id="C6PPL6"/>
<dbReference type="EMBL" id="ACVI01000008">
    <property type="protein sequence ID" value="EET88746.1"/>
    <property type="molecule type" value="Genomic_DNA"/>
</dbReference>
<evidence type="ECO:0008006" key="3">
    <source>
        <dbReference type="Google" id="ProtNLM"/>
    </source>
</evidence>
<organism evidence="1 2">
    <name type="scientific">Clostridium carboxidivorans P7</name>
    <dbReference type="NCBI Taxonomy" id="536227"/>
    <lineage>
        <taxon>Bacteria</taxon>
        <taxon>Bacillati</taxon>
        <taxon>Bacillota</taxon>
        <taxon>Clostridia</taxon>
        <taxon>Eubacteriales</taxon>
        <taxon>Clostridiaceae</taxon>
        <taxon>Clostridium</taxon>
    </lineage>
</organism>
<proteinExistence type="predicted"/>